<dbReference type="Proteomes" id="UP000077266">
    <property type="component" value="Unassembled WGS sequence"/>
</dbReference>
<evidence type="ECO:0000313" key="1">
    <source>
        <dbReference type="EMBL" id="KZV79397.1"/>
    </source>
</evidence>
<proteinExistence type="predicted"/>
<dbReference type="AlphaFoldDB" id="A0A165ATP3"/>
<keyword evidence="2" id="KW-1185">Reference proteome</keyword>
<gene>
    <name evidence="1" type="ORF">EXIGLDRAFT_782415</name>
</gene>
<feature type="non-terminal residue" evidence="1">
    <location>
        <position position="1"/>
    </location>
</feature>
<evidence type="ECO:0000313" key="2">
    <source>
        <dbReference type="Proteomes" id="UP000077266"/>
    </source>
</evidence>
<sequence length="67" mass="7252">TTPVDPHGNQRHAGALSYIWTAGKLQEEVAVQNGARVCVYVLSTEVCVGLDFVVRRSSVLSAPKDVR</sequence>
<organism evidence="1 2">
    <name type="scientific">Exidia glandulosa HHB12029</name>
    <dbReference type="NCBI Taxonomy" id="1314781"/>
    <lineage>
        <taxon>Eukaryota</taxon>
        <taxon>Fungi</taxon>
        <taxon>Dikarya</taxon>
        <taxon>Basidiomycota</taxon>
        <taxon>Agaricomycotina</taxon>
        <taxon>Agaricomycetes</taxon>
        <taxon>Auriculariales</taxon>
        <taxon>Exidiaceae</taxon>
        <taxon>Exidia</taxon>
    </lineage>
</organism>
<accession>A0A165ATP3</accession>
<dbReference type="InParanoid" id="A0A165ATP3"/>
<reference evidence="1 2" key="1">
    <citation type="journal article" date="2016" name="Mol. Biol. Evol.">
        <title>Comparative Genomics of Early-Diverging Mushroom-Forming Fungi Provides Insights into the Origins of Lignocellulose Decay Capabilities.</title>
        <authorList>
            <person name="Nagy L.G."/>
            <person name="Riley R."/>
            <person name="Tritt A."/>
            <person name="Adam C."/>
            <person name="Daum C."/>
            <person name="Floudas D."/>
            <person name="Sun H."/>
            <person name="Yadav J.S."/>
            <person name="Pangilinan J."/>
            <person name="Larsson K.H."/>
            <person name="Matsuura K."/>
            <person name="Barry K."/>
            <person name="Labutti K."/>
            <person name="Kuo R."/>
            <person name="Ohm R.A."/>
            <person name="Bhattacharya S.S."/>
            <person name="Shirouzu T."/>
            <person name="Yoshinaga Y."/>
            <person name="Martin F.M."/>
            <person name="Grigoriev I.V."/>
            <person name="Hibbett D.S."/>
        </authorList>
    </citation>
    <scope>NUCLEOTIDE SEQUENCE [LARGE SCALE GENOMIC DNA]</scope>
    <source>
        <strain evidence="1 2">HHB12029</strain>
    </source>
</reference>
<name>A0A165ATP3_EXIGL</name>
<protein>
    <submittedName>
        <fullName evidence="1">Uncharacterized protein</fullName>
    </submittedName>
</protein>
<dbReference type="EMBL" id="KV426627">
    <property type="protein sequence ID" value="KZV79397.1"/>
    <property type="molecule type" value="Genomic_DNA"/>
</dbReference>
<dbReference type="OrthoDB" id="28413at2759"/>